<reference evidence="13" key="1">
    <citation type="submission" date="2022-11" db="UniProtKB">
        <authorList>
            <consortium name="WormBaseParasite"/>
        </authorList>
    </citation>
    <scope>IDENTIFICATION</scope>
</reference>
<dbReference type="SMART" id="SM00360">
    <property type="entry name" value="RRM"/>
    <property type="match status" value="1"/>
</dbReference>
<evidence type="ECO:0000313" key="12">
    <source>
        <dbReference type="Proteomes" id="UP000887561"/>
    </source>
</evidence>
<keyword evidence="3 10" id="KW-0963">Cytoplasm</keyword>
<evidence type="ECO:0000256" key="8">
    <source>
        <dbReference type="ARBA" id="ARBA00047957"/>
    </source>
</evidence>
<dbReference type="InterPro" id="IPR035979">
    <property type="entry name" value="RBD_domain_sf"/>
</dbReference>
<keyword evidence="7 10" id="KW-0819">tRNA processing</keyword>
<comment type="subcellular location">
    <subcellularLocation>
        <location evidence="1 10">Cytoplasm</location>
    </subcellularLocation>
</comment>
<evidence type="ECO:0000256" key="6">
    <source>
        <dbReference type="ARBA" id="ARBA00022691"/>
    </source>
</evidence>
<dbReference type="Pfam" id="PF00076">
    <property type="entry name" value="RRM_1"/>
    <property type="match status" value="1"/>
</dbReference>
<evidence type="ECO:0000256" key="10">
    <source>
        <dbReference type="RuleBase" id="RU368004"/>
    </source>
</evidence>
<evidence type="ECO:0000259" key="11">
    <source>
        <dbReference type="PROSITE" id="PS50102"/>
    </source>
</evidence>
<keyword evidence="4 10" id="KW-0489">Methyltransferase</keyword>
<dbReference type="PANTHER" id="PTHR21210">
    <property type="entry name" value="TRNA (URACIL-O(2)-)-METHYLTRANSFERASE-RELATED"/>
    <property type="match status" value="1"/>
</dbReference>
<evidence type="ECO:0000256" key="2">
    <source>
        <dbReference type="ARBA" id="ARBA00009056"/>
    </source>
</evidence>
<keyword evidence="5 10" id="KW-0808">Transferase</keyword>
<evidence type="ECO:0000256" key="5">
    <source>
        <dbReference type="ARBA" id="ARBA00022679"/>
    </source>
</evidence>
<dbReference type="Gene3D" id="3.30.70.330">
    <property type="match status" value="1"/>
</dbReference>
<keyword evidence="6 10" id="KW-0949">S-adenosyl-L-methionine</keyword>
<evidence type="ECO:0000256" key="3">
    <source>
        <dbReference type="ARBA" id="ARBA00022490"/>
    </source>
</evidence>
<dbReference type="GO" id="GO:0005737">
    <property type="term" value="C:cytoplasm"/>
    <property type="evidence" value="ECO:0007669"/>
    <property type="project" value="UniProtKB-SubCell"/>
</dbReference>
<evidence type="ECO:0000256" key="4">
    <source>
        <dbReference type="ARBA" id="ARBA00022603"/>
    </source>
</evidence>
<dbReference type="InterPro" id="IPR000504">
    <property type="entry name" value="RRM_dom"/>
</dbReference>
<feature type="domain" description="RRM" evidence="11">
    <location>
        <begin position="20"/>
        <end position="97"/>
    </location>
</feature>
<dbReference type="PANTHER" id="PTHR21210:SF0">
    <property type="entry name" value="TRNA (URACIL-O(2)-)-METHYLTRANSFERASE-RELATED"/>
    <property type="match status" value="1"/>
</dbReference>
<dbReference type="SUPFAM" id="SSF54928">
    <property type="entry name" value="RNA-binding domain, RBD"/>
    <property type="match status" value="1"/>
</dbReference>
<keyword evidence="12" id="KW-1185">Reference proteome</keyword>
<comment type="catalytic activity">
    <reaction evidence="8 10">
        <text>uridine(44) in tRNA(Ser) + S-adenosyl-L-methionine = 2'-O-methyluridine(44) in tRNA(Ser) + S-adenosyl-L-homocysteine + H(+)</text>
        <dbReference type="Rhea" id="RHEA:43100"/>
        <dbReference type="Rhea" id="RHEA-COMP:10339"/>
        <dbReference type="Rhea" id="RHEA-COMP:10340"/>
        <dbReference type="ChEBI" id="CHEBI:15378"/>
        <dbReference type="ChEBI" id="CHEBI:57856"/>
        <dbReference type="ChEBI" id="CHEBI:59789"/>
        <dbReference type="ChEBI" id="CHEBI:65315"/>
        <dbReference type="ChEBI" id="CHEBI:74478"/>
        <dbReference type="EC" id="2.1.1.211"/>
    </reaction>
</comment>
<evidence type="ECO:0000256" key="1">
    <source>
        <dbReference type="ARBA" id="ARBA00004496"/>
    </source>
</evidence>
<accession>A0A915MUY9</accession>
<evidence type="ECO:0000256" key="9">
    <source>
        <dbReference type="PROSITE-ProRule" id="PRU00176"/>
    </source>
</evidence>
<dbReference type="AlphaFoldDB" id="A0A915MUY9"/>
<comment type="similarity">
    <text evidence="2 10">Belongs to the TRM44 family.</text>
</comment>
<evidence type="ECO:0000256" key="7">
    <source>
        <dbReference type="ARBA" id="ARBA00022694"/>
    </source>
</evidence>
<dbReference type="Pfam" id="PF07757">
    <property type="entry name" value="AdoMet_MTase"/>
    <property type="match status" value="1"/>
</dbReference>
<name>A0A915MUY9_MELJA</name>
<dbReference type="GO" id="GO:0141101">
    <property type="term" value="F:tRNA(Ser) (uridine(44)-2'-O-)-methyltransferase activity"/>
    <property type="evidence" value="ECO:0007669"/>
    <property type="project" value="UniProtKB-EC"/>
</dbReference>
<proteinExistence type="inferred from homology"/>
<dbReference type="GO" id="GO:0030488">
    <property type="term" value="P:tRNA methylation"/>
    <property type="evidence" value="ECO:0007669"/>
    <property type="project" value="UniProtKB-UniRule"/>
</dbReference>
<dbReference type="GO" id="GO:0003723">
    <property type="term" value="F:RNA binding"/>
    <property type="evidence" value="ECO:0007669"/>
    <property type="project" value="UniProtKB-UniRule"/>
</dbReference>
<dbReference type="InterPro" id="IPR011671">
    <property type="entry name" value="tRNA_uracil_MeTrfase"/>
</dbReference>
<dbReference type="EC" id="2.1.1.211" evidence="10"/>
<dbReference type="WBParaSite" id="scaffold5784_cov168.g9987">
    <property type="protein sequence ID" value="scaffold5784_cov168.g9987"/>
    <property type="gene ID" value="scaffold5784_cov168.g9987"/>
</dbReference>
<protein>
    <recommendedName>
        <fullName evidence="10">tRNA (uracil-O(2)-)-methyltransferase</fullName>
        <ecNumber evidence="10">2.1.1.211</ecNumber>
    </recommendedName>
</protein>
<sequence>MDNSQQSTENNESLTKSQTNRIFIGNLASELEEFTIYKYCSAYGEIVKCQIMKEPKTEKSRGFGFITYAQTSSSEAILDARPHYIGHHKINVRPAFPTKSVEKCMKIGALHYFSGVRFYVKRVISEQDILRRKRKLQQMEEAINNHNNDVVSSSYSQQDYFQPSYGRKIYAASNTYGDTSMQYQQYDGASRRSVSSAEEMLKDMGGSTIKLLDETSYQSTYNRIKQKHGRRIIEVWTERTDPLKYVIEDCGIAAYLIELFKSYPNLAPKKGFADLGCGNGLLVNLLEKEGIQGGFGLDVRRRKIWTKFEKEGTELKEIVINPDCLDSMEEGKQRNSMGYEEIAQQKKDGIIIGGLQDQFYKYLENIIVRLGFNLMKDQLRIPSRKNKCFIGTIPETGLVQNLEEVINELLLAAKIFKKSFAPREAIEKVRNCSRLPLDAKISLARRVVDYLMKKEPENINGWRCSGPVHLSKLSEDVLTEDDRKMLSEQDKGMQTFLRGQHQTFLVECGNVSIRKWPLVNADFMAKASNDKIRKTDCWFFKWHPDG</sequence>
<organism evidence="12 13">
    <name type="scientific">Meloidogyne javanica</name>
    <name type="common">Root-knot nematode worm</name>
    <dbReference type="NCBI Taxonomy" id="6303"/>
    <lineage>
        <taxon>Eukaryota</taxon>
        <taxon>Metazoa</taxon>
        <taxon>Ecdysozoa</taxon>
        <taxon>Nematoda</taxon>
        <taxon>Chromadorea</taxon>
        <taxon>Rhabditida</taxon>
        <taxon>Tylenchina</taxon>
        <taxon>Tylenchomorpha</taxon>
        <taxon>Tylenchoidea</taxon>
        <taxon>Meloidogynidae</taxon>
        <taxon>Meloidogyninae</taxon>
        <taxon>Meloidogyne</taxon>
        <taxon>Meloidogyne incognita group</taxon>
    </lineage>
</organism>
<keyword evidence="9" id="KW-0694">RNA-binding</keyword>
<dbReference type="Proteomes" id="UP000887561">
    <property type="component" value="Unplaced"/>
</dbReference>
<dbReference type="PROSITE" id="PS50102">
    <property type="entry name" value="RRM"/>
    <property type="match status" value="1"/>
</dbReference>
<comment type="function">
    <text evidence="10">Adenosyl-L-methionine (AdoMet)-dependent tRNA (uracil-O(2)-)-methyltransferase.</text>
</comment>
<evidence type="ECO:0000313" key="13">
    <source>
        <dbReference type="WBParaSite" id="scaffold5784_cov168.g9987"/>
    </source>
</evidence>
<dbReference type="InterPro" id="IPR012677">
    <property type="entry name" value="Nucleotide-bd_a/b_plait_sf"/>
</dbReference>